<evidence type="ECO:0000313" key="2">
    <source>
        <dbReference type="EMBL" id="SMX50107.1"/>
    </source>
</evidence>
<keyword evidence="1" id="KW-1133">Transmembrane helix</keyword>
<feature type="transmembrane region" description="Helical" evidence="1">
    <location>
        <begin position="106"/>
        <end position="129"/>
    </location>
</feature>
<proteinExistence type="predicted"/>
<sequence length="165" mass="17443">MPVTTDILASYRRPSAVLRGHLARAASEPRALAWLMGACGVMFVAQWPRLARQTHLDGTEMEPAMGGALLGTLIFLPLVFYVVAGLSQLVLRLFGGAVTGYEARVALFWALLAASPLALLNGLVAGFVGPGPEQGLVGAAWLAAFLWFWITGLRTARAPAGEGRA</sequence>
<feature type="transmembrane region" description="Helical" evidence="1">
    <location>
        <begin position="68"/>
        <end position="94"/>
    </location>
</feature>
<gene>
    <name evidence="2" type="ORF">MAA8898_04605</name>
</gene>
<dbReference type="Proteomes" id="UP000207598">
    <property type="component" value="Unassembled WGS sequence"/>
</dbReference>
<protein>
    <recommendedName>
        <fullName evidence="4">Yip1 domain protein</fullName>
    </recommendedName>
</protein>
<dbReference type="OrthoDB" id="7771437at2"/>
<keyword evidence="1" id="KW-0472">Membrane</keyword>
<name>A0A238L542_9RHOB</name>
<keyword evidence="1" id="KW-0812">Transmembrane</keyword>
<dbReference type="EMBL" id="FXYF01000019">
    <property type="protein sequence ID" value="SMX50107.1"/>
    <property type="molecule type" value="Genomic_DNA"/>
</dbReference>
<organism evidence="2 3">
    <name type="scientific">Maliponia aquimaris</name>
    <dbReference type="NCBI Taxonomy" id="1673631"/>
    <lineage>
        <taxon>Bacteria</taxon>
        <taxon>Pseudomonadati</taxon>
        <taxon>Pseudomonadota</taxon>
        <taxon>Alphaproteobacteria</taxon>
        <taxon>Rhodobacterales</taxon>
        <taxon>Paracoccaceae</taxon>
        <taxon>Maliponia</taxon>
    </lineage>
</organism>
<evidence type="ECO:0008006" key="4">
    <source>
        <dbReference type="Google" id="ProtNLM"/>
    </source>
</evidence>
<keyword evidence="3" id="KW-1185">Reference proteome</keyword>
<dbReference type="AlphaFoldDB" id="A0A238L542"/>
<feature type="transmembrane region" description="Helical" evidence="1">
    <location>
        <begin position="135"/>
        <end position="156"/>
    </location>
</feature>
<evidence type="ECO:0000256" key="1">
    <source>
        <dbReference type="SAM" id="Phobius"/>
    </source>
</evidence>
<feature type="transmembrane region" description="Helical" evidence="1">
    <location>
        <begin position="31"/>
        <end position="48"/>
    </location>
</feature>
<evidence type="ECO:0000313" key="3">
    <source>
        <dbReference type="Proteomes" id="UP000207598"/>
    </source>
</evidence>
<reference evidence="2 3" key="1">
    <citation type="submission" date="2017-05" db="EMBL/GenBank/DDBJ databases">
        <authorList>
            <person name="Song R."/>
            <person name="Chenine A.L."/>
            <person name="Ruprecht R.M."/>
        </authorList>
    </citation>
    <scope>NUCLEOTIDE SEQUENCE [LARGE SCALE GENOMIC DNA]</scope>
    <source>
        <strain evidence="2 3">CECT 8898</strain>
    </source>
</reference>
<accession>A0A238L542</accession>
<dbReference type="RefSeq" id="WP_094023329.1">
    <property type="nucleotide sequence ID" value="NZ_FXYF01000019.1"/>
</dbReference>